<evidence type="ECO:0000256" key="1">
    <source>
        <dbReference type="ARBA" id="ARBA00023015"/>
    </source>
</evidence>
<reference evidence="7" key="1">
    <citation type="submission" date="2023-07" db="EMBL/GenBank/DDBJ databases">
        <title>Sorghum-associated microbial communities from plants grown in Nebraska, USA.</title>
        <authorList>
            <person name="Schachtman D."/>
        </authorList>
    </citation>
    <scope>NUCLEOTIDE SEQUENCE</scope>
    <source>
        <strain evidence="7">DS3754</strain>
    </source>
</reference>
<proteinExistence type="predicted"/>
<dbReference type="Gene3D" id="1.10.357.10">
    <property type="entry name" value="Tetracycline Repressor, domain 2"/>
    <property type="match status" value="1"/>
</dbReference>
<evidence type="ECO:0000256" key="4">
    <source>
        <dbReference type="PROSITE-ProRule" id="PRU00335"/>
    </source>
</evidence>
<dbReference type="PROSITE" id="PS50977">
    <property type="entry name" value="HTH_TETR_2"/>
    <property type="match status" value="1"/>
</dbReference>
<accession>A0AAW8D271</accession>
<comment type="caution">
    <text evidence="7">The sequence shown here is derived from an EMBL/GenBank/DDBJ whole genome shotgun (WGS) entry which is preliminary data.</text>
</comment>
<organism evidence="7 8">
    <name type="scientific">Variovorax boronicumulans</name>
    <dbReference type="NCBI Taxonomy" id="436515"/>
    <lineage>
        <taxon>Bacteria</taxon>
        <taxon>Pseudomonadati</taxon>
        <taxon>Pseudomonadota</taxon>
        <taxon>Betaproteobacteria</taxon>
        <taxon>Burkholderiales</taxon>
        <taxon>Comamonadaceae</taxon>
        <taxon>Variovorax</taxon>
    </lineage>
</organism>
<dbReference type="Gene3D" id="1.10.10.60">
    <property type="entry name" value="Homeodomain-like"/>
    <property type="match status" value="1"/>
</dbReference>
<name>A0AAW8D271_9BURK</name>
<evidence type="ECO:0000256" key="2">
    <source>
        <dbReference type="ARBA" id="ARBA00023125"/>
    </source>
</evidence>
<dbReference type="InterPro" id="IPR015292">
    <property type="entry name" value="Tscrpt_reg_YbiH_C"/>
</dbReference>
<gene>
    <name evidence="7" type="ORF">J2W31_002471</name>
</gene>
<dbReference type="PRINTS" id="PR00455">
    <property type="entry name" value="HTHTETR"/>
</dbReference>
<dbReference type="GO" id="GO:0003700">
    <property type="term" value="F:DNA-binding transcription factor activity"/>
    <property type="evidence" value="ECO:0007669"/>
    <property type="project" value="TreeGrafter"/>
</dbReference>
<dbReference type="InterPro" id="IPR001647">
    <property type="entry name" value="HTH_TetR"/>
</dbReference>
<evidence type="ECO:0000259" key="6">
    <source>
        <dbReference type="PROSITE" id="PS50977"/>
    </source>
</evidence>
<keyword evidence="1" id="KW-0805">Transcription regulation</keyword>
<dbReference type="SUPFAM" id="SSF48498">
    <property type="entry name" value="Tetracyclin repressor-like, C-terminal domain"/>
    <property type="match status" value="1"/>
</dbReference>
<evidence type="ECO:0000256" key="5">
    <source>
        <dbReference type="SAM" id="MobiDB-lite"/>
    </source>
</evidence>
<dbReference type="AlphaFoldDB" id="A0AAW8D271"/>
<dbReference type="Proteomes" id="UP001242045">
    <property type="component" value="Unassembled WGS sequence"/>
</dbReference>
<dbReference type="GO" id="GO:0000976">
    <property type="term" value="F:transcription cis-regulatory region binding"/>
    <property type="evidence" value="ECO:0007669"/>
    <property type="project" value="TreeGrafter"/>
</dbReference>
<evidence type="ECO:0000313" key="7">
    <source>
        <dbReference type="EMBL" id="MDP9893360.1"/>
    </source>
</evidence>
<dbReference type="Pfam" id="PF09209">
    <property type="entry name" value="CecR_C"/>
    <property type="match status" value="1"/>
</dbReference>
<dbReference type="Pfam" id="PF00440">
    <property type="entry name" value="TetR_N"/>
    <property type="match status" value="1"/>
</dbReference>
<feature type="region of interest" description="Disordered" evidence="5">
    <location>
        <begin position="218"/>
        <end position="237"/>
    </location>
</feature>
<feature type="domain" description="HTH tetR-type" evidence="6">
    <location>
        <begin position="18"/>
        <end position="78"/>
    </location>
</feature>
<keyword evidence="3" id="KW-0804">Transcription</keyword>
<dbReference type="InterPro" id="IPR036271">
    <property type="entry name" value="Tet_transcr_reg_TetR-rel_C_sf"/>
</dbReference>
<dbReference type="SUPFAM" id="SSF46689">
    <property type="entry name" value="Homeodomain-like"/>
    <property type="match status" value="1"/>
</dbReference>
<feature type="DNA-binding region" description="H-T-H motif" evidence="4">
    <location>
        <begin position="41"/>
        <end position="60"/>
    </location>
</feature>
<keyword evidence="2 4" id="KW-0238">DNA-binding</keyword>
<dbReference type="PANTHER" id="PTHR30055">
    <property type="entry name" value="HTH-TYPE TRANSCRIPTIONAL REGULATOR RUTR"/>
    <property type="match status" value="1"/>
</dbReference>
<dbReference type="EMBL" id="JAUSRD010000004">
    <property type="protein sequence ID" value="MDP9893360.1"/>
    <property type="molecule type" value="Genomic_DNA"/>
</dbReference>
<evidence type="ECO:0000256" key="3">
    <source>
        <dbReference type="ARBA" id="ARBA00023163"/>
    </source>
</evidence>
<dbReference type="RefSeq" id="WP_306877637.1">
    <property type="nucleotide sequence ID" value="NZ_JAUSRD010000004.1"/>
</dbReference>
<dbReference type="InterPro" id="IPR050109">
    <property type="entry name" value="HTH-type_TetR-like_transc_reg"/>
</dbReference>
<sequence>MAISSSSTSVRTQRTDGNTTRLHILETAGQLFAERGFADATSKEICTRAGTNMAAINYHFNGRDGLYEAVLIEAHRQVVSIDELASLASASSDPRLKLRAFLTHLIEMGSQPKAPWGFRVVLREALSPSPALPMMIKRAVLPKAKLLRGLLGAIVGLPDDHPAVQRALLFTVLPCIVMMVAPKDLSNKVLPALKDTQALADDLMRYVLAGLDAVAKEAKASEPAESVAAPAKAGKRR</sequence>
<dbReference type="InterPro" id="IPR009057">
    <property type="entry name" value="Homeodomain-like_sf"/>
</dbReference>
<evidence type="ECO:0000313" key="8">
    <source>
        <dbReference type="Proteomes" id="UP001242045"/>
    </source>
</evidence>
<protein>
    <submittedName>
        <fullName evidence="7">AcrR family transcriptional regulator</fullName>
    </submittedName>
</protein>
<feature type="compositionally biased region" description="Low complexity" evidence="5">
    <location>
        <begin position="223"/>
        <end position="237"/>
    </location>
</feature>
<dbReference type="PANTHER" id="PTHR30055:SF234">
    <property type="entry name" value="HTH-TYPE TRANSCRIPTIONAL REGULATOR BETI"/>
    <property type="match status" value="1"/>
</dbReference>